<gene>
    <name evidence="3" type="ORF">FH610_008085</name>
</gene>
<dbReference type="Proteomes" id="UP000313066">
    <property type="component" value="Unassembled WGS sequence"/>
</dbReference>
<reference evidence="3 4" key="1">
    <citation type="submission" date="2019-10" db="EMBL/GenBank/DDBJ databases">
        <title>Nonomuraea sp. nov., isolated from Phyllanthus amarus.</title>
        <authorList>
            <person name="Klykleung N."/>
            <person name="Tanasupawat S."/>
        </authorList>
    </citation>
    <scope>NUCLEOTIDE SEQUENCE [LARGE SCALE GENOMIC DNA]</scope>
    <source>
        <strain evidence="3 4">CR1-09</strain>
    </source>
</reference>
<evidence type="ECO:0000313" key="3">
    <source>
        <dbReference type="EMBL" id="KAB8186723.1"/>
    </source>
</evidence>
<feature type="region of interest" description="Disordered" evidence="1">
    <location>
        <begin position="62"/>
        <end position="82"/>
    </location>
</feature>
<dbReference type="Pfam" id="PF00188">
    <property type="entry name" value="CAP"/>
    <property type="match status" value="1"/>
</dbReference>
<dbReference type="EMBL" id="VDMA02000003">
    <property type="protein sequence ID" value="KAB8186723.1"/>
    <property type="molecule type" value="Genomic_DNA"/>
</dbReference>
<dbReference type="AlphaFoldDB" id="A0A5N6C2T7"/>
<proteinExistence type="predicted"/>
<evidence type="ECO:0000256" key="1">
    <source>
        <dbReference type="SAM" id="MobiDB-lite"/>
    </source>
</evidence>
<dbReference type="CDD" id="cd05379">
    <property type="entry name" value="CAP_bacterial"/>
    <property type="match status" value="1"/>
</dbReference>
<accession>A0A5N6C2T7</accession>
<organism evidence="3 4">
    <name type="scientific">Microbispora catharanthi</name>
    <dbReference type="NCBI Taxonomy" id="1712871"/>
    <lineage>
        <taxon>Bacteria</taxon>
        <taxon>Bacillati</taxon>
        <taxon>Actinomycetota</taxon>
        <taxon>Actinomycetes</taxon>
        <taxon>Streptosporangiales</taxon>
        <taxon>Streptosporangiaceae</taxon>
        <taxon>Microbispora</taxon>
    </lineage>
</organism>
<evidence type="ECO:0000259" key="2">
    <source>
        <dbReference type="Pfam" id="PF00188"/>
    </source>
</evidence>
<dbReference type="SUPFAM" id="SSF55797">
    <property type="entry name" value="PR-1-like"/>
    <property type="match status" value="1"/>
</dbReference>
<dbReference type="PANTHER" id="PTHR31157:SF1">
    <property type="entry name" value="SCP DOMAIN-CONTAINING PROTEIN"/>
    <property type="match status" value="1"/>
</dbReference>
<protein>
    <recommendedName>
        <fullName evidence="2">SCP domain-containing protein</fullName>
    </recommendedName>
</protein>
<dbReference type="InterPro" id="IPR014044">
    <property type="entry name" value="CAP_dom"/>
</dbReference>
<feature type="region of interest" description="Disordered" evidence="1">
    <location>
        <begin position="97"/>
        <end position="137"/>
    </location>
</feature>
<feature type="domain" description="SCP" evidence="2">
    <location>
        <begin position="153"/>
        <end position="264"/>
    </location>
</feature>
<dbReference type="InterPro" id="IPR035940">
    <property type="entry name" value="CAP_sf"/>
</dbReference>
<name>A0A5N6C2T7_9ACTN</name>
<dbReference type="PANTHER" id="PTHR31157">
    <property type="entry name" value="SCP DOMAIN-CONTAINING PROTEIN"/>
    <property type="match status" value="1"/>
</dbReference>
<sequence length="270" mass="29207">MAQISIFDCGMWQTPHKKHTFRGPLRGTQMGLLACAVAILLTGVVIGRISTRSSEVDDVYLRKSEPSPSPSVSAAGAVPRDRPTLDHVLRTVAPVVPRQVPQRRPRKERPPSTLIDGSDSGSRHTVLTPRTDGGDDTYDADSMRSASMEAEVVRLVNAERRRHGCRPLRVDPRLVESARAHSDEMASSRLFRHSSPGGASPWDRMGAAGYSDGGAETIARGYQTAEAVVRGWMAGQSDRATLLDCRLVATGVGVSTGEGGPWWTEDFGYS</sequence>
<dbReference type="Gene3D" id="3.40.33.10">
    <property type="entry name" value="CAP"/>
    <property type="match status" value="1"/>
</dbReference>
<comment type="caution">
    <text evidence="3">The sequence shown here is derived from an EMBL/GenBank/DDBJ whole genome shotgun (WGS) entry which is preliminary data.</text>
</comment>
<keyword evidence="4" id="KW-1185">Reference proteome</keyword>
<evidence type="ECO:0000313" key="4">
    <source>
        <dbReference type="Proteomes" id="UP000313066"/>
    </source>
</evidence>